<dbReference type="EMBL" id="MU273561">
    <property type="protein sequence ID" value="KAI0031983.1"/>
    <property type="molecule type" value="Genomic_DNA"/>
</dbReference>
<name>A0ACB8QK62_9AGAM</name>
<gene>
    <name evidence="1" type="ORF">K488DRAFT_86303</name>
</gene>
<protein>
    <submittedName>
        <fullName evidence="1">Uncharacterized protein</fullName>
    </submittedName>
</protein>
<dbReference type="Proteomes" id="UP000814128">
    <property type="component" value="Unassembled WGS sequence"/>
</dbReference>
<evidence type="ECO:0000313" key="1">
    <source>
        <dbReference type="EMBL" id="KAI0031983.1"/>
    </source>
</evidence>
<reference evidence="1" key="2">
    <citation type="journal article" date="2022" name="New Phytol.">
        <title>Evolutionary transition to the ectomycorrhizal habit in the genomes of a hyperdiverse lineage of mushroom-forming fungi.</title>
        <authorList>
            <person name="Looney B."/>
            <person name="Miyauchi S."/>
            <person name="Morin E."/>
            <person name="Drula E."/>
            <person name="Courty P.E."/>
            <person name="Kohler A."/>
            <person name="Kuo A."/>
            <person name="LaButti K."/>
            <person name="Pangilinan J."/>
            <person name="Lipzen A."/>
            <person name="Riley R."/>
            <person name="Andreopoulos W."/>
            <person name="He G."/>
            <person name="Johnson J."/>
            <person name="Nolan M."/>
            <person name="Tritt A."/>
            <person name="Barry K.W."/>
            <person name="Grigoriev I.V."/>
            <person name="Nagy L.G."/>
            <person name="Hibbett D."/>
            <person name="Henrissat B."/>
            <person name="Matheny P.B."/>
            <person name="Labbe J."/>
            <person name="Martin F.M."/>
        </authorList>
    </citation>
    <scope>NUCLEOTIDE SEQUENCE</scope>
    <source>
        <strain evidence="1">EC-137</strain>
    </source>
</reference>
<accession>A0ACB8QK62</accession>
<keyword evidence="2" id="KW-1185">Reference proteome</keyword>
<comment type="caution">
    <text evidence="1">The sequence shown here is derived from an EMBL/GenBank/DDBJ whole genome shotgun (WGS) entry which is preliminary data.</text>
</comment>
<sequence>MLPLIFAGILGILPFLPAFYKITKSFNFGFGNLSFLPSSHSTPSLSKSDLLYFYLDPGSLPAVDLSTVGGKVLPSLLFPVVSGPHCTAELDFAPQPVCFAIVDDPEFYGVSPYLLQDTFEFPWEVLQAKNLVFAAWWIALAAGIVLALSLFLPVHVMNEMEERAYPYFLALRVHGADGLGSLLLGESLGILASYFGLSNVNPFSSTTEDQGTSVKESTMQAKPLDEGCLSAHTSVVTLQEGTVRSRSPSSPVVALIPVESSCTLDQASSVTSFASALSTGQSWAVEQPSASQTLSKECSPPASPTLSASSSLISTTARLCQAAKQRFSQASLSRKASRSTQDVLMPVLAEGTTEQEAKPAQVQGNDASSTVVTAAAPTQVSAIMQARSSRALAAFAGRSLKSLYTASKQYQHADSPLTPESPSSEEAFILDDPTDMPRLTVNASRTRIRFLSGGAAFGLRASAHDAYLRAQQRSAINFGTVARTLRQEEEKTAQLEAAAFGRVPPLGFDLVMPLGLNPLNPLSHGPLTPLRVPALPAALGDTPSSQDLAHAPKYIPPPLRRTRSQTVSPQSPGPRTPDDVLSTRVRVCTAADSPSFSPGLSDVDSPLAHKRALTALETKRAPRRARRTTSGLRAPRGEQVPSPGTPVRLLVGPDDGGEPFARMRAKRTRQVSVALPALVQPAAAVTIFVVPITLSRFVNVIARRRPFTPYTPPLIAGPWLIRPEVRYKIVDFDPLCMADFFTFPYAFVSDLSTGTHFFYRTLLGGMDHVCIGDLVEHTLKDRECSLLVKVVIISCTSSTTSSIRSEIIFNV</sequence>
<proteinExistence type="predicted"/>
<evidence type="ECO:0000313" key="2">
    <source>
        <dbReference type="Proteomes" id="UP000814128"/>
    </source>
</evidence>
<reference evidence="1" key="1">
    <citation type="submission" date="2021-02" db="EMBL/GenBank/DDBJ databases">
        <authorList>
            <consortium name="DOE Joint Genome Institute"/>
            <person name="Ahrendt S."/>
            <person name="Looney B.P."/>
            <person name="Miyauchi S."/>
            <person name="Morin E."/>
            <person name="Drula E."/>
            <person name="Courty P.E."/>
            <person name="Chicoki N."/>
            <person name="Fauchery L."/>
            <person name="Kohler A."/>
            <person name="Kuo A."/>
            <person name="Labutti K."/>
            <person name="Pangilinan J."/>
            <person name="Lipzen A."/>
            <person name="Riley R."/>
            <person name="Andreopoulos W."/>
            <person name="He G."/>
            <person name="Johnson J."/>
            <person name="Barry K.W."/>
            <person name="Grigoriev I.V."/>
            <person name="Nagy L."/>
            <person name="Hibbett D."/>
            <person name="Henrissat B."/>
            <person name="Matheny P.B."/>
            <person name="Labbe J."/>
            <person name="Martin F."/>
        </authorList>
    </citation>
    <scope>NUCLEOTIDE SEQUENCE</scope>
    <source>
        <strain evidence="1">EC-137</strain>
    </source>
</reference>
<organism evidence="1 2">
    <name type="scientific">Vararia minispora EC-137</name>
    <dbReference type="NCBI Taxonomy" id="1314806"/>
    <lineage>
        <taxon>Eukaryota</taxon>
        <taxon>Fungi</taxon>
        <taxon>Dikarya</taxon>
        <taxon>Basidiomycota</taxon>
        <taxon>Agaricomycotina</taxon>
        <taxon>Agaricomycetes</taxon>
        <taxon>Russulales</taxon>
        <taxon>Lachnocladiaceae</taxon>
        <taxon>Vararia</taxon>
    </lineage>
</organism>